<feature type="transmembrane region" description="Helical" evidence="1">
    <location>
        <begin position="41"/>
        <end position="57"/>
    </location>
</feature>
<feature type="transmembrane region" description="Helical" evidence="1">
    <location>
        <begin position="12"/>
        <end position="29"/>
    </location>
</feature>
<reference evidence="2 3" key="1">
    <citation type="submission" date="2018-03" db="EMBL/GenBank/DDBJ databases">
        <title>Genomic Encyclopedia of Archaeal and Bacterial Type Strains, Phase II (KMG-II): from individual species to whole genera.</title>
        <authorList>
            <person name="Goeker M."/>
        </authorList>
    </citation>
    <scope>NUCLEOTIDE SEQUENCE [LARGE SCALE GENOMIC DNA]</scope>
    <source>
        <strain evidence="2 3">DSM 45211</strain>
    </source>
</reference>
<name>A0A2P8DYS8_9ACTN</name>
<evidence type="ECO:0000313" key="2">
    <source>
        <dbReference type="EMBL" id="PSL02373.1"/>
    </source>
</evidence>
<dbReference type="RefSeq" id="WP_129711050.1">
    <property type="nucleotide sequence ID" value="NZ_PYGE01000010.1"/>
</dbReference>
<keyword evidence="1" id="KW-0472">Membrane</keyword>
<proteinExistence type="predicted"/>
<keyword evidence="1" id="KW-1133">Transmembrane helix</keyword>
<dbReference type="OrthoDB" id="5197475at2"/>
<keyword evidence="1" id="KW-0812">Transmembrane</keyword>
<gene>
    <name evidence="2" type="ORF">CLV30_11026</name>
</gene>
<dbReference type="Proteomes" id="UP000243528">
    <property type="component" value="Unassembled WGS sequence"/>
</dbReference>
<evidence type="ECO:0000256" key="1">
    <source>
        <dbReference type="SAM" id="Phobius"/>
    </source>
</evidence>
<protein>
    <submittedName>
        <fullName evidence="2">Uncharacterized protein</fullName>
    </submittedName>
</protein>
<organism evidence="2 3">
    <name type="scientific">Haloactinopolyspora alba</name>
    <dbReference type="NCBI Taxonomy" id="648780"/>
    <lineage>
        <taxon>Bacteria</taxon>
        <taxon>Bacillati</taxon>
        <taxon>Actinomycetota</taxon>
        <taxon>Actinomycetes</taxon>
        <taxon>Jiangellales</taxon>
        <taxon>Jiangellaceae</taxon>
        <taxon>Haloactinopolyspora</taxon>
    </lineage>
</organism>
<keyword evidence="3" id="KW-1185">Reference proteome</keyword>
<dbReference type="EMBL" id="PYGE01000010">
    <property type="protein sequence ID" value="PSL02373.1"/>
    <property type="molecule type" value="Genomic_DNA"/>
</dbReference>
<accession>A0A2P8DYS8</accession>
<evidence type="ECO:0000313" key="3">
    <source>
        <dbReference type="Proteomes" id="UP000243528"/>
    </source>
</evidence>
<sequence>MSPSPRRTRTISRGIHLTAALLLGTYVYAPDHVTDGMRMPMMVLVVPAATLTGLFMWKQAAVRAWFARIGSGRGGPRESDRMRSGS</sequence>
<comment type="caution">
    <text evidence="2">The sequence shown here is derived from an EMBL/GenBank/DDBJ whole genome shotgun (WGS) entry which is preliminary data.</text>
</comment>
<dbReference type="AlphaFoldDB" id="A0A2P8DYS8"/>